<accession>A0A4R2MWA0</accession>
<dbReference type="RefSeq" id="WP_119014935.1">
    <property type="nucleotide sequence ID" value="NZ_QXNC01000099.1"/>
</dbReference>
<reference evidence="1 2" key="1">
    <citation type="submission" date="2019-03" db="EMBL/GenBank/DDBJ databases">
        <title>Genomic Encyclopedia of Type Strains, Phase IV (KMG-IV): sequencing the most valuable type-strain genomes for metagenomic binning, comparative biology and taxonomic classification.</title>
        <authorList>
            <person name="Goeker M."/>
        </authorList>
    </citation>
    <scope>NUCLEOTIDE SEQUENCE [LARGE SCALE GENOMIC DNA]</scope>
    <source>
        <strain evidence="1 2">DSM 1837</strain>
    </source>
</reference>
<name>A0A4R2MWA0_9BURK</name>
<dbReference type="Proteomes" id="UP000295182">
    <property type="component" value="Unassembled WGS sequence"/>
</dbReference>
<organism evidence="1 2">
    <name type="scientific">Simplicispira metamorpha</name>
    <dbReference type="NCBI Taxonomy" id="80881"/>
    <lineage>
        <taxon>Bacteria</taxon>
        <taxon>Pseudomonadati</taxon>
        <taxon>Pseudomonadota</taxon>
        <taxon>Betaproteobacteria</taxon>
        <taxon>Burkholderiales</taxon>
        <taxon>Comamonadaceae</taxon>
        <taxon>Simplicispira</taxon>
    </lineage>
</organism>
<dbReference type="EMBL" id="SLXH01000055">
    <property type="protein sequence ID" value="TCP10796.1"/>
    <property type="molecule type" value="Genomic_DNA"/>
</dbReference>
<keyword evidence="2" id="KW-1185">Reference proteome</keyword>
<sequence>MTAVTLTERQKIGLQATYQTESLLHTLLRTTHHGDMEELPFLVQAMLPRLLELNSVSMSAHDPGSDDLPSIREQLHGGYQHLALGAKGGAA</sequence>
<gene>
    <name evidence="1" type="ORF">EV674_1553</name>
</gene>
<dbReference type="AlphaFoldDB" id="A0A4R2MWA0"/>
<proteinExistence type="predicted"/>
<comment type="caution">
    <text evidence="1">The sequence shown here is derived from an EMBL/GenBank/DDBJ whole genome shotgun (WGS) entry which is preliminary data.</text>
</comment>
<evidence type="ECO:0000313" key="1">
    <source>
        <dbReference type="EMBL" id="TCP10796.1"/>
    </source>
</evidence>
<evidence type="ECO:0000313" key="2">
    <source>
        <dbReference type="Proteomes" id="UP000295182"/>
    </source>
</evidence>
<protein>
    <submittedName>
        <fullName evidence="1">Uncharacterized protein</fullName>
    </submittedName>
</protein>